<dbReference type="PANTHER" id="PTHR38013">
    <property type="entry name" value="GLYCOPROTEIN/POLYSACCHARIDE METABOLISM"/>
    <property type="match status" value="1"/>
</dbReference>
<gene>
    <name evidence="3" type="ORF">GXW74_20030</name>
</gene>
<feature type="signal peptide" evidence="1">
    <location>
        <begin position="1"/>
        <end position="24"/>
    </location>
</feature>
<keyword evidence="1" id="KW-0732">Signal</keyword>
<dbReference type="InterPro" id="IPR053196">
    <property type="entry name" value="Lipoprotein_YbaY-like"/>
</dbReference>
<dbReference type="InterPro" id="IPR039366">
    <property type="entry name" value="Pilotin"/>
</dbReference>
<keyword evidence="4" id="KW-1185">Reference proteome</keyword>
<dbReference type="RefSeq" id="WP_211848333.1">
    <property type="nucleotide sequence ID" value="NZ_JAAEDL010000023.1"/>
</dbReference>
<comment type="caution">
    <text evidence="3">The sequence shown here is derived from an EMBL/GenBank/DDBJ whole genome shotgun (WGS) entry which is preliminary data.</text>
</comment>
<evidence type="ECO:0000313" key="4">
    <source>
        <dbReference type="Proteomes" id="UP001138709"/>
    </source>
</evidence>
<dbReference type="AlphaFoldDB" id="A0A9X9XGF6"/>
<dbReference type="Pfam" id="PF09619">
    <property type="entry name" value="YscW"/>
    <property type="match status" value="1"/>
</dbReference>
<proteinExistence type="predicted"/>
<dbReference type="EMBL" id="JAAEDL010000023">
    <property type="protein sequence ID" value="MBR0682792.1"/>
    <property type="molecule type" value="Genomic_DNA"/>
</dbReference>
<name>A0A9X9XGF6_9PROT</name>
<dbReference type="Proteomes" id="UP001138709">
    <property type="component" value="Unassembled WGS sequence"/>
</dbReference>
<dbReference type="Gene3D" id="2.40.128.270">
    <property type="match status" value="1"/>
</dbReference>
<accession>A0A9X9XGF6</accession>
<evidence type="ECO:0000256" key="1">
    <source>
        <dbReference type="SAM" id="SignalP"/>
    </source>
</evidence>
<protein>
    <submittedName>
        <fullName evidence="3">META domain-containing protein</fullName>
    </submittedName>
</protein>
<evidence type="ECO:0000259" key="2">
    <source>
        <dbReference type="Pfam" id="PF03724"/>
    </source>
</evidence>
<reference evidence="3" key="1">
    <citation type="submission" date="2020-01" db="EMBL/GenBank/DDBJ databases">
        <authorList>
            <person name="Rat A."/>
        </authorList>
    </citation>
    <scope>NUCLEOTIDE SEQUENCE</scope>
    <source>
        <strain evidence="3">LMG 31228</strain>
    </source>
</reference>
<feature type="domain" description="DUF306" evidence="2">
    <location>
        <begin position="139"/>
        <end position="245"/>
    </location>
</feature>
<dbReference type="Pfam" id="PF03724">
    <property type="entry name" value="META"/>
    <property type="match status" value="1"/>
</dbReference>
<reference evidence="3" key="2">
    <citation type="journal article" date="2021" name="Syst. Appl. Microbiol.">
        <title>Roseomonas hellenica sp. nov., isolated from roots of wild-growing Alkanna tinctoria.</title>
        <authorList>
            <person name="Rat A."/>
            <person name="Naranjo H.D."/>
            <person name="Lebbe L."/>
            <person name="Cnockaert M."/>
            <person name="Krigas N."/>
            <person name="Grigoriadou K."/>
            <person name="Maloupa E."/>
            <person name="Willems A."/>
        </authorList>
    </citation>
    <scope>NUCLEOTIDE SEQUENCE</scope>
    <source>
        <strain evidence="3">LMG 31228</strain>
    </source>
</reference>
<dbReference type="PANTHER" id="PTHR38013:SF1">
    <property type="entry name" value="GLYCOPROTEIN_POLYSACCHARIDE METABOLISM"/>
    <property type="match status" value="1"/>
</dbReference>
<organism evidence="3 4">
    <name type="scientific">Neoroseomonas eburnea</name>
    <dbReference type="NCBI Taxonomy" id="1346889"/>
    <lineage>
        <taxon>Bacteria</taxon>
        <taxon>Pseudomonadati</taxon>
        <taxon>Pseudomonadota</taxon>
        <taxon>Alphaproteobacteria</taxon>
        <taxon>Acetobacterales</taxon>
        <taxon>Acetobacteraceae</taxon>
        <taxon>Neoroseomonas</taxon>
    </lineage>
</organism>
<sequence length="249" mass="26500">MNATRRAAFAVPIAALAAMAAAIAQDAAITGTVTYRERMALPPGAVLEVDLLDISRADAAAERIAAMRIEATAQPPIPFTLTFDASRIDERKTYAVAARLLVGGRVLFRNDVAHPVLTRGAGTHAEILLRRVATPAGQAALIGPNWIAEDIGGRGVVDRLRTEITFGAEGRAFGSGGCNRFTGGYTLEGERLHFGPMASTNMACTPAAMDQEARFHAALAEIRGYRIENALLHLLDERGDALVRLARAD</sequence>
<dbReference type="InterPro" id="IPR005184">
    <property type="entry name" value="DUF306_Meta_HslJ"/>
</dbReference>
<dbReference type="InterPro" id="IPR038670">
    <property type="entry name" value="HslJ-like_sf"/>
</dbReference>
<feature type="chain" id="PRO_5040997787" evidence="1">
    <location>
        <begin position="25"/>
        <end position="249"/>
    </location>
</feature>
<evidence type="ECO:0000313" key="3">
    <source>
        <dbReference type="EMBL" id="MBR0682792.1"/>
    </source>
</evidence>